<gene>
    <name evidence="2" type="ORF">GALL_482780</name>
</gene>
<comment type="caution">
    <text evidence="2">The sequence shown here is derived from an EMBL/GenBank/DDBJ whole genome shotgun (WGS) entry which is preliminary data.</text>
</comment>
<organism evidence="2">
    <name type="scientific">mine drainage metagenome</name>
    <dbReference type="NCBI Taxonomy" id="410659"/>
    <lineage>
        <taxon>unclassified sequences</taxon>
        <taxon>metagenomes</taxon>
        <taxon>ecological metagenomes</taxon>
    </lineage>
</organism>
<dbReference type="AlphaFoldDB" id="A0A1J5PER2"/>
<proteinExistence type="predicted"/>
<reference evidence="2" key="1">
    <citation type="submission" date="2016-10" db="EMBL/GenBank/DDBJ databases">
        <title>Sequence of Gallionella enrichment culture.</title>
        <authorList>
            <person name="Poehlein A."/>
            <person name="Muehling M."/>
            <person name="Daniel R."/>
        </authorList>
    </citation>
    <scope>NUCLEOTIDE SEQUENCE</scope>
</reference>
<sequence length="224" mass="23650">MLAHIQAQFARFDLVCPVKIMARGVEAGVTDRAARSSVIVSDDLLAAVTQAGILISRAQAGANVGRIVGAAVAAVHSGLRNECRTLGKYSGSGSRDHRSGDAVATRRNRGDAGNDIQLRQAVQRSVMQRRVHVVRAGGRDLHAIHHDLDAFVVQAMQLHDAGLLSVTDHCNARRLLQPVGSILRVICADCVGVNAGGVQCAGYRGGGDRDIRQPVGVICHCQTG</sequence>
<name>A0A1J5PER2_9ZZZZ</name>
<evidence type="ECO:0000313" key="2">
    <source>
        <dbReference type="EMBL" id="OIQ70113.1"/>
    </source>
</evidence>
<protein>
    <submittedName>
        <fullName evidence="2">Uncharacterized protein</fullName>
    </submittedName>
</protein>
<feature type="region of interest" description="Disordered" evidence="1">
    <location>
        <begin position="89"/>
        <end position="109"/>
    </location>
</feature>
<accession>A0A1J5PER2</accession>
<dbReference type="EMBL" id="MLJW01004360">
    <property type="protein sequence ID" value="OIQ70113.1"/>
    <property type="molecule type" value="Genomic_DNA"/>
</dbReference>
<evidence type="ECO:0000256" key="1">
    <source>
        <dbReference type="SAM" id="MobiDB-lite"/>
    </source>
</evidence>